<keyword evidence="2" id="KW-1185">Reference proteome</keyword>
<evidence type="ECO:0000313" key="2">
    <source>
        <dbReference type="Proteomes" id="UP000789901"/>
    </source>
</evidence>
<accession>A0ABN7UUS7</accession>
<reference evidence="1 2" key="1">
    <citation type="submission" date="2021-06" db="EMBL/GenBank/DDBJ databases">
        <authorList>
            <person name="Kallberg Y."/>
            <person name="Tangrot J."/>
            <person name="Rosling A."/>
        </authorList>
    </citation>
    <scope>NUCLEOTIDE SEQUENCE [LARGE SCALE GENOMIC DNA]</scope>
    <source>
        <strain evidence="1 2">120-4 pot B 10/14</strain>
    </source>
</reference>
<organism evidence="1 2">
    <name type="scientific">Gigaspora margarita</name>
    <dbReference type="NCBI Taxonomy" id="4874"/>
    <lineage>
        <taxon>Eukaryota</taxon>
        <taxon>Fungi</taxon>
        <taxon>Fungi incertae sedis</taxon>
        <taxon>Mucoromycota</taxon>
        <taxon>Glomeromycotina</taxon>
        <taxon>Glomeromycetes</taxon>
        <taxon>Diversisporales</taxon>
        <taxon>Gigasporaceae</taxon>
        <taxon>Gigaspora</taxon>
    </lineage>
</organism>
<gene>
    <name evidence="1" type="ORF">GMARGA_LOCUS10914</name>
</gene>
<proteinExistence type="predicted"/>
<sequence length="343" mass="39715">MIKLSGSLVQEEKQNTITRFLGIWINNNCSEALTKARAKRIVLKLLERTINSIQQPLLRLAKNKVNWASISSNTTLFHRGLRGCNLLENELTIKQISCLINSFNSAGLTEQFTKLRLQKGMCKARIVNNNWLLMEHSKLKYIWKDNLICLTIYKAKSLYLEISNIMLVWSRRSDTKVLNLVLSELFDVKVAKGGKTREKKPKWFSLLKKKIIENAEERTIKPEWTSGQLNQLVLNISLLDIAANKKKKERVLFKKEIRTKIEKCSEYEYNRGIVKENCITRIKFDKSWKVISENVIDKTELRQYSNNGAVVVQVNKKEEMSLEEVSAYTTSWPSSTRAELLTI</sequence>
<evidence type="ECO:0000313" key="1">
    <source>
        <dbReference type="EMBL" id="CAG8680223.1"/>
    </source>
</evidence>
<name>A0ABN7UUS7_GIGMA</name>
<dbReference type="Proteomes" id="UP000789901">
    <property type="component" value="Unassembled WGS sequence"/>
</dbReference>
<protein>
    <submittedName>
        <fullName evidence="1">24667_t:CDS:1</fullName>
    </submittedName>
</protein>
<dbReference type="EMBL" id="CAJVQB010006238">
    <property type="protein sequence ID" value="CAG8680223.1"/>
    <property type="molecule type" value="Genomic_DNA"/>
</dbReference>
<comment type="caution">
    <text evidence="1">The sequence shown here is derived from an EMBL/GenBank/DDBJ whole genome shotgun (WGS) entry which is preliminary data.</text>
</comment>